<dbReference type="SUPFAM" id="SSF160574">
    <property type="entry name" value="BT0923-like"/>
    <property type="match status" value="1"/>
</dbReference>
<protein>
    <recommendedName>
        <fullName evidence="4">Beta-lactamase-inhibitor-like PepSY-like domain-containing protein</fullName>
    </recommendedName>
</protein>
<evidence type="ECO:0008006" key="4">
    <source>
        <dbReference type="Google" id="ProtNLM"/>
    </source>
</evidence>
<keyword evidence="1" id="KW-0732">Signal</keyword>
<comment type="caution">
    <text evidence="2">The sequence shown here is derived from an EMBL/GenBank/DDBJ whole genome shotgun (WGS) entry which is preliminary data.</text>
</comment>
<keyword evidence="3" id="KW-1185">Reference proteome</keyword>
<proteinExistence type="predicted"/>
<organism evidence="2 3">
    <name type="scientific">Flaviaesturariibacter aridisoli</name>
    <dbReference type="NCBI Taxonomy" id="2545761"/>
    <lineage>
        <taxon>Bacteria</taxon>
        <taxon>Pseudomonadati</taxon>
        <taxon>Bacteroidota</taxon>
        <taxon>Chitinophagia</taxon>
        <taxon>Chitinophagales</taxon>
        <taxon>Chitinophagaceae</taxon>
        <taxon>Flaviaestuariibacter</taxon>
    </lineage>
</organism>
<accession>A0A4R4DWS5</accession>
<feature type="signal peptide" evidence="1">
    <location>
        <begin position="1"/>
        <end position="18"/>
    </location>
</feature>
<evidence type="ECO:0000256" key="1">
    <source>
        <dbReference type="SAM" id="SignalP"/>
    </source>
</evidence>
<evidence type="ECO:0000313" key="2">
    <source>
        <dbReference type="EMBL" id="TCZ67082.1"/>
    </source>
</evidence>
<reference evidence="2 3" key="1">
    <citation type="submission" date="2019-03" db="EMBL/GenBank/DDBJ databases">
        <authorList>
            <person name="Kim M.K.M."/>
        </authorList>
    </citation>
    <scope>NUCLEOTIDE SEQUENCE [LARGE SCALE GENOMIC DNA]</scope>
    <source>
        <strain evidence="2 3">17J68-15</strain>
    </source>
</reference>
<name>A0A4R4DWS5_9BACT</name>
<sequence>MKFLFILLASFSTLISNAGTTVDVTPAVLESFQTTFGNAKEVSWNSSNELFAARFTLDGQHINAYYTAEGGLVALTRNVTVSQLPVMLQTSLKRQHNGAWISELFEYATDEGTFYYATLENADMKITLRSSNNNEWSTYKQIEKI</sequence>
<dbReference type="EMBL" id="SKFH01000039">
    <property type="protein sequence ID" value="TCZ67082.1"/>
    <property type="molecule type" value="Genomic_DNA"/>
</dbReference>
<dbReference type="Proteomes" id="UP000295164">
    <property type="component" value="Unassembled WGS sequence"/>
</dbReference>
<dbReference type="OrthoDB" id="674838at2"/>
<gene>
    <name evidence="2" type="ORF">E0486_16215</name>
</gene>
<evidence type="ECO:0000313" key="3">
    <source>
        <dbReference type="Proteomes" id="UP000295164"/>
    </source>
</evidence>
<dbReference type="AlphaFoldDB" id="A0A4R4DWS5"/>
<dbReference type="RefSeq" id="WP_131853687.1">
    <property type="nucleotide sequence ID" value="NZ_SKFH01000039.1"/>
</dbReference>
<feature type="chain" id="PRO_5020180734" description="Beta-lactamase-inhibitor-like PepSY-like domain-containing protein" evidence="1">
    <location>
        <begin position="19"/>
        <end position="145"/>
    </location>
</feature>
<dbReference type="Gene3D" id="3.10.450.360">
    <property type="match status" value="1"/>
</dbReference>